<feature type="non-terminal residue" evidence="4">
    <location>
        <position position="1"/>
    </location>
</feature>
<comment type="caution">
    <text evidence="4">The sequence shown here is derived from an EMBL/GenBank/DDBJ whole genome shotgun (WGS) entry which is preliminary data.</text>
</comment>
<sequence length="249" mass="25763">VADMAGQSFVRKSLLVLLVLHNVSSDFATEMCSNTILPGSKGDPGDVGDRGDEGRQGKTGPSGHRGPCDVTGLPGDTGEKGAAGRVGKLGLAGERGTTCDCGRYRKVVGQMDVNIGKLKSAVAFVKHVVLGIKETEEKSYLLPREALRYRDAVANCRLRGGVLAVAENTNATALLAGYVAEAGLTHALVNMLPLEAGGDPTAGVSHGNATGDGPQGAISSGCLQMGSDGTLSWTECDAIKYFICEFPKK</sequence>
<dbReference type="InterPro" id="IPR016186">
    <property type="entry name" value="C-type_lectin-like/link_sf"/>
</dbReference>
<evidence type="ECO:0000313" key="5">
    <source>
        <dbReference type="Proteomes" id="UP001239994"/>
    </source>
</evidence>
<dbReference type="EMBL" id="JAROKS010000016">
    <property type="protein sequence ID" value="KAK1794768.1"/>
    <property type="molecule type" value="Genomic_DNA"/>
</dbReference>
<dbReference type="AlphaFoldDB" id="A0AAD8ZB46"/>
<dbReference type="SUPFAM" id="SSF56436">
    <property type="entry name" value="C-type lectin-like"/>
    <property type="match status" value="1"/>
</dbReference>
<evidence type="ECO:0000256" key="1">
    <source>
        <dbReference type="ARBA" id="ARBA00023119"/>
    </source>
</evidence>
<dbReference type="Proteomes" id="UP001239994">
    <property type="component" value="Unassembled WGS sequence"/>
</dbReference>
<keyword evidence="3" id="KW-0732">Signal</keyword>
<dbReference type="Pfam" id="PF01391">
    <property type="entry name" value="Collagen"/>
    <property type="match status" value="1"/>
</dbReference>
<organism evidence="4 5">
    <name type="scientific">Electrophorus voltai</name>
    <dbReference type="NCBI Taxonomy" id="2609070"/>
    <lineage>
        <taxon>Eukaryota</taxon>
        <taxon>Metazoa</taxon>
        <taxon>Chordata</taxon>
        <taxon>Craniata</taxon>
        <taxon>Vertebrata</taxon>
        <taxon>Euteleostomi</taxon>
        <taxon>Actinopterygii</taxon>
        <taxon>Neopterygii</taxon>
        <taxon>Teleostei</taxon>
        <taxon>Ostariophysi</taxon>
        <taxon>Gymnotiformes</taxon>
        <taxon>Gymnotoidei</taxon>
        <taxon>Gymnotidae</taxon>
        <taxon>Electrophorus</taxon>
    </lineage>
</organism>
<evidence type="ECO:0000313" key="4">
    <source>
        <dbReference type="EMBL" id="KAK1794768.1"/>
    </source>
</evidence>
<evidence type="ECO:0008006" key="6">
    <source>
        <dbReference type="Google" id="ProtNLM"/>
    </source>
</evidence>
<proteinExistence type="predicted"/>
<name>A0AAD8ZB46_9TELE</name>
<dbReference type="Gene3D" id="3.10.100.10">
    <property type="entry name" value="Mannose-Binding Protein A, subunit A"/>
    <property type="match status" value="1"/>
</dbReference>
<feature type="compositionally biased region" description="Basic and acidic residues" evidence="2">
    <location>
        <begin position="43"/>
        <end position="56"/>
    </location>
</feature>
<dbReference type="GO" id="GO:0005581">
    <property type="term" value="C:collagen trimer"/>
    <property type="evidence" value="ECO:0007669"/>
    <property type="project" value="UniProtKB-KW"/>
</dbReference>
<feature type="region of interest" description="Disordered" evidence="2">
    <location>
        <begin position="34"/>
        <end position="84"/>
    </location>
</feature>
<dbReference type="InterPro" id="IPR008160">
    <property type="entry name" value="Collagen"/>
</dbReference>
<evidence type="ECO:0000256" key="3">
    <source>
        <dbReference type="SAM" id="SignalP"/>
    </source>
</evidence>
<protein>
    <recommendedName>
        <fullName evidence="6">C-type lectin domain-containing protein</fullName>
    </recommendedName>
</protein>
<accession>A0AAD8ZB46</accession>
<feature type="signal peptide" evidence="3">
    <location>
        <begin position="1"/>
        <end position="25"/>
    </location>
</feature>
<keyword evidence="1" id="KW-0176">Collagen</keyword>
<keyword evidence="5" id="KW-1185">Reference proteome</keyword>
<reference evidence="4" key="1">
    <citation type="submission" date="2023-03" db="EMBL/GenBank/DDBJ databases">
        <title>Electrophorus voltai genome.</title>
        <authorList>
            <person name="Bian C."/>
        </authorList>
    </citation>
    <scope>NUCLEOTIDE SEQUENCE</scope>
    <source>
        <strain evidence="4">CB-2022</strain>
        <tissue evidence="4">Muscle</tissue>
    </source>
</reference>
<dbReference type="InterPro" id="IPR016187">
    <property type="entry name" value="CTDL_fold"/>
</dbReference>
<feature type="chain" id="PRO_5042142607" description="C-type lectin domain-containing protein" evidence="3">
    <location>
        <begin position="26"/>
        <end position="249"/>
    </location>
</feature>
<evidence type="ECO:0000256" key="2">
    <source>
        <dbReference type="SAM" id="MobiDB-lite"/>
    </source>
</evidence>
<gene>
    <name evidence="4" type="ORF">P4O66_009981</name>
</gene>